<reference evidence="8" key="1">
    <citation type="submission" date="2023-10" db="EMBL/GenBank/DDBJ databases">
        <title>Genome assembly of Pristionchus species.</title>
        <authorList>
            <person name="Yoshida K."/>
            <person name="Sommer R.J."/>
        </authorList>
    </citation>
    <scope>NUCLEOTIDE SEQUENCE</scope>
    <source>
        <strain evidence="8">RS5133</strain>
    </source>
</reference>
<feature type="domain" description="DNA2/NAM7 helicase helicase" evidence="6">
    <location>
        <begin position="9"/>
        <end position="226"/>
    </location>
</feature>
<dbReference type="CDD" id="cd18808">
    <property type="entry name" value="SF1_C_Upf1"/>
    <property type="match status" value="1"/>
</dbReference>
<dbReference type="GO" id="GO:0005524">
    <property type="term" value="F:ATP binding"/>
    <property type="evidence" value="ECO:0007669"/>
    <property type="project" value="UniProtKB-KW"/>
</dbReference>
<keyword evidence="9" id="KW-1185">Reference proteome</keyword>
<evidence type="ECO:0000259" key="7">
    <source>
        <dbReference type="Pfam" id="PF13087"/>
    </source>
</evidence>
<keyword evidence="3" id="KW-0378">Hydrolase</keyword>
<dbReference type="InterPro" id="IPR047187">
    <property type="entry name" value="SF1_C_Upf1"/>
</dbReference>
<dbReference type="Pfam" id="PF13087">
    <property type="entry name" value="AAA_12"/>
    <property type="match status" value="1"/>
</dbReference>
<evidence type="ECO:0000256" key="5">
    <source>
        <dbReference type="ARBA" id="ARBA00022840"/>
    </source>
</evidence>
<dbReference type="EMBL" id="BTSY01000003">
    <property type="protein sequence ID" value="GMT20080.1"/>
    <property type="molecule type" value="Genomic_DNA"/>
</dbReference>
<keyword evidence="4" id="KW-0347">Helicase</keyword>
<evidence type="ECO:0008006" key="10">
    <source>
        <dbReference type="Google" id="ProtNLM"/>
    </source>
</evidence>
<dbReference type="InterPro" id="IPR041677">
    <property type="entry name" value="DNA2/NAM7_AAA_11"/>
</dbReference>
<feature type="non-terminal residue" evidence="8">
    <location>
        <position position="453"/>
    </location>
</feature>
<sequence>GRSGGASLKLNAQQSRAVTLYRERTRAFCILSPPGSGKTTVAAAMAAEVERGCISSRKLPTAVQNVAVDNIGSALKGFHCTSVYNIKSMQKLDPDEVLPFDFFDQTDYNTRRTFRNDKAALEVLKNTRDKSYKGKLREYEEALTEAKRAYERTARPRIVLATVEMLMGKMITAKSHLYENALSKVTRVIIDEASLLTEAALFCLIWRFPQAQFVFIGDDKQLPPFMYDPRILGHELAGRSALSVVMKNENIPIISLEEVYRAPPSLVEPYNRLSYEGRLLSRKPEGDCILSSLGLIPPNRPQLLFVQVDGKQERNKQTMSLHNNEERAVVMGLLKRFPESMKDEILIICLYKEQKKRVSIFFRLKALLEKRFTVLTVDSSQGKEKGIVILVTTRSEHATDMGFFCCKKRCTVAISRQKEALIILGRSMTLSTNHPWSTVVNGDDFTRMDGDDL</sequence>
<name>A0AAV5VN22_9BILA</name>
<dbReference type="InterPro" id="IPR041679">
    <property type="entry name" value="DNA2/NAM7-like_C"/>
</dbReference>
<proteinExistence type="inferred from homology"/>
<evidence type="ECO:0000256" key="1">
    <source>
        <dbReference type="ARBA" id="ARBA00007913"/>
    </source>
</evidence>
<comment type="similarity">
    <text evidence="1">Belongs to the DNA2/NAM7 helicase family.</text>
</comment>
<dbReference type="GO" id="GO:0043139">
    <property type="term" value="F:5'-3' DNA helicase activity"/>
    <property type="evidence" value="ECO:0007669"/>
    <property type="project" value="TreeGrafter"/>
</dbReference>
<keyword evidence="5" id="KW-0067">ATP-binding</keyword>
<protein>
    <recommendedName>
        <fullName evidence="10">DNA2/NAM7 helicase-like C-terminal domain-containing protein</fullName>
    </recommendedName>
</protein>
<dbReference type="GO" id="GO:0016787">
    <property type="term" value="F:hydrolase activity"/>
    <property type="evidence" value="ECO:0007669"/>
    <property type="project" value="UniProtKB-KW"/>
</dbReference>
<feature type="non-terminal residue" evidence="8">
    <location>
        <position position="1"/>
    </location>
</feature>
<dbReference type="InterPro" id="IPR027417">
    <property type="entry name" value="P-loop_NTPase"/>
</dbReference>
<dbReference type="Gene3D" id="3.40.50.300">
    <property type="entry name" value="P-loop containing nucleotide triphosphate hydrolases"/>
    <property type="match status" value="2"/>
</dbReference>
<dbReference type="AlphaFoldDB" id="A0AAV5VN22"/>
<evidence type="ECO:0000256" key="4">
    <source>
        <dbReference type="ARBA" id="ARBA00022806"/>
    </source>
</evidence>
<dbReference type="PANTHER" id="PTHR43788">
    <property type="entry name" value="DNA2/NAM7 HELICASE FAMILY MEMBER"/>
    <property type="match status" value="1"/>
</dbReference>
<keyword evidence="2" id="KW-0547">Nucleotide-binding</keyword>
<evidence type="ECO:0000256" key="3">
    <source>
        <dbReference type="ARBA" id="ARBA00022801"/>
    </source>
</evidence>
<evidence type="ECO:0000256" key="2">
    <source>
        <dbReference type="ARBA" id="ARBA00022741"/>
    </source>
</evidence>
<dbReference type="Proteomes" id="UP001432322">
    <property type="component" value="Unassembled WGS sequence"/>
</dbReference>
<comment type="caution">
    <text evidence="8">The sequence shown here is derived from an EMBL/GenBank/DDBJ whole genome shotgun (WGS) entry which is preliminary data.</text>
</comment>
<dbReference type="SUPFAM" id="SSF52540">
    <property type="entry name" value="P-loop containing nucleoside triphosphate hydrolases"/>
    <property type="match status" value="1"/>
</dbReference>
<gene>
    <name evidence="8" type="ORF">PFISCL1PPCAC_11377</name>
</gene>
<evidence type="ECO:0000313" key="8">
    <source>
        <dbReference type="EMBL" id="GMT20080.1"/>
    </source>
</evidence>
<dbReference type="Pfam" id="PF13086">
    <property type="entry name" value="AAA_11"/>
    <property type="match status" value="1"/>
</dbReference>
<feature type="domain" description="DNA2/NAM7 helicase-like C-terminal" evidence="7">
    <location>
        <begin position="239"/>
        <end position="427"/>
    </location>
</feature>
<organism evidence="8 9">
    <name type="scientific">Pristionchus fissidentatus</name>
    <dbReference type="NCBI Taxonomy" id="1538716"/>
    <lineage>
        <taxon>Eukaryota</taxon>
        <taxon>Metazoa</taxon>
        <taxon>Ecdysozoa</taxon>
        <taxon>Nematoda</taxon>
        <taxon>Chromadorea</taxon>
        <taxon>Rhabditida</taxon>
        <taxon>Rhabditina</taxon>
        <taxon>Diplogasteromorpha</taxon>
        <taxon>Diplogasteroidea</taxon>
        <taxon>Neodiplogasteridae</taxon>
        <taxon>Pristionchus</taxon>
    </lineage>
</organism>
<evidence type="ECO:0000259" key="6">
    <source>
        <dbReference type="Pfam" id="PF13086"/>
    </source>
</evidence>
<dbReference type="InterPro" id="IPR050534">
    <property type="entry name" value="Coronavir_polyprotein_1ab"/>
</dbReference>
<evidence type="ECO:0000313" key="9">
    <source>
        <dbReference type="Proteomes" id="UP001432322"/>
    </source>
</evidence>
<dbReference type="PANTHER" id="PTHR43788:SF16">
    <property type="entry name" value="HELICASE WITH ZINC FINGER 2"/>
    <property type="match status" value="1"/>
</dbReference>
<accession>A0AAV5VN22</accession>